<keyword evidence="10" id="KW-1185">Reference proteome</keyword>
<organism evidence="9 10">
    <name type="scientific">Microvirga puerhi</name>
    <dbReference type="NCBI Taxonomy" id="2876078"/>
    <lineage>
        <taxon>Bacteria</taxon>
        <taxon>Pseudomonadati</taxon>
        <taxon>Pseudomonadota</taxon>
        <taxon>Alphaproteobacteria</taxon>
        <taxon>Hyphomicrobiales</taxon>
        <taxon>Methylobacteriaceae</taxon>
        <taxon>Microvirga</taxon>
    </lineage>
</organism>
<dbReference type="Pfam" id="PF00528">
    <property type="entry name" value="BPD_transp_1"/>
    <property type="match status" value="1"/>
</dbReference>
<dbReference type="CDD" id="cd06261">
    <property type="entry name" value="TM_PBP2"/>
    <property type="match status" value="1"/>
</dbReference>
<dbReference type="Gene3D" id="1.10.3720.10">
    <property type="entry name" value="MetI-like"/>
    <property type="match status" value="1"/>
</dbReference>
<dbReference type="SUPFAM" id="SSF161098">
    <property type="entry name" value="MetI-like"/>
    <property type="match status" value="1"/>
</dbReference>
<gene>
    <name evidence="9" type="ORF">K9B37_18410</name>
</gene>
<evidence type="ECO:0000256" key="3">
    <source>
        <dbReference type="ARBA" id="ARBA00022475"/>
    </source>
</evidence>
<evidence type="ECO:0000256" key="1">
    <source>
        <dbReference type="ARBA" id="ARBA00004651"/>
    </source>
</evidence>
<dbReference type="InterPro" id="IPR051393">
    <property type="entry name" value="ABC_transporter_permease"/>
</dbReference>
<keyword evidence="6 7" id="KW-0472">Membrane</keyword>
<accession>A0ABS7VT36</accession>
<keyword evidence="5 7" id="KW-1133">Transmembrane helix</keyword>
<feature type="transmembrane region" description="Helical" evidence="7">
    <location>
        <begin position="151"/>
        <end position="175"/>
    </location>
</feature>
<feature type="domain" description="ABC transmembrane type-1" evidence="8">
    <location>
        <begin position="64"/>
        <end position="277"/>
    </location>
</feature>
<evidence type="ECO:0000256" key="7">
    <source>
        <dbReference type="RuleBase" id="RU363032"/>
    </source>
</evidence>
<protein>
    <submittedName>
        <fullName evidence="9">Sugar ABC transporter permease</fullName>
    </submittedName>
</protein>
<dbReference type="InterPro" id="IPR035906">
    <property type="entry name" value="MetI-like_sf"/>
</dbReference>
<proteinExistence type="inferred from homology"/>
<comment type="subcellular location">
    <subcellularLocation>
        <location evidence="1 7">Cell membrane</location>
        <topology evidence="1 7">Multi-pass membrane protein</topology>
    </subcellularLocation>
</comment>
<evidence type="ECO:0000313" key="10">
    <source>
        <dbReference type="Proteomes" id="UP000704176"/>
    </source>
</evidence>
<sequence length="285" mass="31139">MHSKYAGIHYIVPAFALLTLVLFSPVFYGVWFSLFRIQYGSPTDFAGLDNFRDLLSDPTLPATLHRSAIFTAAAVSITIALSLALAIWIHRLGERRGFLVQIIVIVPWIISTVVATLLFRWVFVNDIGLAGSIARMAGLDDIQMLNNPHSAMALLVAVSVWKRIGYAVIILLAGVKGIPDDYEEAALIDGATPFQIFRRITLPLLKTPLLLVAIVLTLSNLNTVETPLVLTGGGPGDATRILPMDVFDRAFITYDLGSATALALAMFFGNVLLVLAYVRLAKWKT</sequence>
<feature type="transmembrane region" description="Helical" evidence="7">
    <location>
        <begin position="256"/>
        <end position="278"/>
    </location>
</feature>
<dbReference type="PROSITE" id="PS50928">
    <property type="entry name" value="ABC_TM1"/>
    <property type="match status" value="1"/>
</dbReference>
<dbReference type="PANTHER" id="PTHR30193">
    <property type="entry name" value="ABC TRANSPORTER PERMEASE PROTEIN"/>
    <property type="match status" value="1"/>
</dbReference>
<evidence type="ECO:0000313" key="9">
    <source>
        <dbReference type="EMBL" id="MBZ6078240.1"/>
    </source>
</evidence>
<evidence type="ECO:0000256" key="2">
    <source>
        <dbReference type="ARBA" id="ARBA00022448"/>
    </source>
</evidence>
<keyword evidence="4 7" id="KW-0812">Transmembrane</keyword>
<evidence type="ECO:0000259" key="8">
    <source>
        <dbReference type="PROSITE" id="PS50928"/>
    </source>
</evidence>
<dbReference type="PANTHER" id="PTHR30193:SF41">
    <property type="entry name" value="DIACETYLCHITOBIOSE UPTAKE SYSTEM PERMEASE PROTEIN NGCF"/>
    <property type="match status" value="1"/>
</dbReference>
<name>A0ABS7VT36_9HYPH</name>
<dbReference type="Proteomes" id="UP000704176">
    <property type="component" value="Unassembled WGS sequence"/>
</dbReference>
<feature type="transmembrane region" description="Helical" evidence="7">
    <location>
        <begin position="12"/>
        <end position="34"/>
    </location>
</feature>
<evidence type="ECO:0000256" key="4">
    <source>
        <dbReference type="ARBA" id="ARBA00022692"/>
    </source>
</evidence>
<keyword evidence="3" id="KW-1003">Cell membrane</keyword>
<dbReference type="EMBL" id="JAIRBM010000016">
    <property type="protein sequence ID" value="MBZ6078240.1"/>
    <property type="molecule type" value="Genomic_DNA"/>
</dbReference>
<feature type="transmembrane region" description="Helical" evidence="7">
    <location>
        <begin position="98"/>
        <end position="123"/>
    </location>
</feature>
<evidence type="ECO:0000256" key="5">
    <source>
        <dbReference type="ARBA" id="ARBA00022989"/>
    </source>
</evidence>
<comment type="similarity">
    <text evidence="7">Belongs to the binding-protein-dependent transport system permease family.</text>
</comment>
<dbReference type="RefSeq" id="WP_224314992.1">
    <property type="nucleotide sequence ID" value="NZ_JAIRBM010000016.1"/>
</dbReference>
<evidence type="ECO:0000256" key="6">
    <source>
        <dbReference type="ARBA" id="ARBA00023136"/>
    </source>
</evidence>
<reference evidence="9 10" key="1">
    <citation type="submission" date="2021-09" db="EMBL/GenBank/DDBJ databases">
        <title>The complete genome sequence of a new microorganism.</title>
        <authorList>
            <person name="Zi Z."/>
        </authorList>
    </citation>
    <scope>NUCLEOTIDE SEQUENCE [LARGE SCALE GENOMIC DNA]</scope>
    <source>
        <strain evidence="9 10">WGZ8</strain>
    </source>
</reference>
<dbReference type="InterPro" id="IPR000515">
    <property type="entry name" value="MetI-like"/>
</dbReference>
<feature type="transmembrane region" description="Helical" evidence="7">
    <location>
        <begin position="196"/>
        <end position="218"/>
    </location>
</feature>
<feature type="transmembrane region" description="Helical" evidence="7">
    <location>
        <begin position="68"/>
        <end position="89"/>
    </location>
</feature>
<keyword evidence="2 7" id="KW-0813">Transport</keyword>
<comment type="caution">
    <text evidence="9">The sequence shown here is derived from an EMBL/GenBank/DDBJ whole genome shotgun (WGS) entry which is preliminary data.</text>
</comment>